<sequence>MDVASLNITGIPHDCLTIINKGRIGGVFNSGTGLYTRTRIRIYNYGTIFGGGGKGGGGAWKSIFRGTSYSATGNGGAGGDGAGFNTSGTPILVSQTSGNTGTSQTVGGPAIGGTTQGTATGGRGGDGGAIGMRGADGSYGSTTGTFESQSDGVAGNGAAAGAYVDGNSLVTWLATGTRLGNATN</sequence>
<feature type="region of interest" description="Disordered" evidence="1">
    <location>
        <begin position="96"/>
        <end position="124"/>
    </location>
</feature>
<reference evidence="3 4" key="1">
    <citation type="submission" date="2020-08" db="EMBL/GenBank/DDBJ databases">
        <title>Functional genomics of gut bacteria from endangered species of beetles.</title>
        <authorList>
            <person name="Carlos-Shanley C."/>
        </authorList>
    </citation>
    <scope>NUCLEOTIDE SEQUENCE [LARGE SCALE GENOMIC DNA]</scope>
    <source>
        <strain evidence="3 4">S00124</strain>
    </source>
</reference>
<keyword evidence="4" id="KW-1185">Reference proteome</keyword>
<evidence type="ECO:0000259" key="2">
    <source>
        <dbReference type="Pfam" id="PF05268"/>
    </source>
</evidence>
<accession>A0ABR6RFT2</accession>
<name>A0ABR6RFT2_9BURK</name>
<evidence type="ECO:0000313" key="4">
    <source>
        <dbReference type="Proteomes" id="UP000562492"/>
    </source>
</evidence>
<dbReference type="EMBL" id="JACHKZ010000010">
    <property type="protein sequence ID" value="MBB6578015.1"/>
    <property type="molecule type" value="Genomic_DNA"/>
</dbReference>
<evidence type="ECO:0000256" key="1">
    <source>
        <dbReference type="SAM" id="MobiDB-lite"/>
    </source>
</evidence>
<dbReference type="Pfam" id="PF05268">
    <property type="entry name" value="GP38"/>
    <property type="match status" value="1"/>
</dbReference>
<feature type="compositionally biased region" description="Gly residues" evidence="1">
    <location>
        <begin position="109"/>
        <end position="124"/>
    </location>
</feature>
<feature type="compositionally biased region" description="Low complexity" evidence="1">
    <location>
        <begin position="96"/>
        <end position="108"/>
    </location>
</feature>
<gene>
    <name evidence="3" type="ORF">HNP33_002083</name>
</gene>
<dbReference type="InterPro" id="IPR007932">
    <property type="entry name" value="Receptor-recog_Gp38"/>
</dbReference>
<organism evidence="3 4">
    <name type="scientific">Comamonas odontotermitis</name>
    <dbReference type="NCBI Taxonomy" id="379895"/>
    <lineage>
        <taxon>Bacteria</taxon>
        <taxon>Pseudomonadati</taxon>
        <taxon>Pseudomonadota</taxon>
        <taxon>Betaproteobacteria</taxon>
        <taxon>Burkholderiales</taxon>
        <taxon>Comamonadaceae</taxon>
        <taxon>Comamonas</taxon>
    </lineage>
</organism>
<feature type="domain" description="Receptor-recognising protein Gp38" evidence="2">
    <location>
        <begin position="37"/>
        <end position="180"/>
    </location>
</feature>
<evidence type="ECO:0000313" key="3">
    <source>
        <dbReference type="EMBL" id="MBB6578015.1"/>
    </source>
</evidence>
<protein>
    <recommendedName>
        <fullName evidence="2">Receptor-recognising protein Gp38 domain-containing protein</fullName>
    </recommendedName>
</protein>
<proteinExistence type="predicted"/>
<comment type="caution">
    <text evidence="3">The sequence shown here is derived from an EMBL/GenBank/DDBJ whole genome shotgun (WGS) entry which is preliminary data.</text>
</comment>
<dbReference type="Proteomes" id="UP000562492">
    <property type="component" value="Unassembled WGS sequence"/>
</dbReference>